<reference evidence="2" key="1">
    <citation type="submission" date="2017-09" db="EMBL/GenBank/DDBJ databases">
        <title>Depth-based differentiation of microbial function through sediment-hosted aquifers and enrichment of novel symbionts in the deep terrestrial subsurface.</title>
        <authorList>
            <person name="Probst A.J."/>
            <person name="Ladd B."/>
            <person name="Jarett J.K."/>
            <person name="Geller-Mcgrath D.E."/>
            <person name="Sieber C.M.K."/>
            <person name="Emerson J.B."/>
            <person name="Anantharaman K."/>
            <person name="Thomas B.C."/>
            <person name="Malmstrom R."/>
            <person name="Stieglmeier M."/>
            <person name="Klingl A."/>
            <person name="Woyke T."/>
            <person name="Ryan C.M."/>
            <person name="Banfield J.F."/>
        </authorList>
    </citation>
    <scope>NUCLEOTIDE SEQUENCE [LARGE SCALE GENOMIC DNA]</scope>
</reference>
<evidence type="ECO:0000313" key="2">
    <source>
        <dbReference type="Proteomes" id="UP000231383"/>
    </source>
</evidence>
<dbReference type="Proteomes" id="UP000231383">
    <property type="component" value="Unassembled WGS sequence"/>
</dbReference>
<comment type="caution">
    <text evidence="1">The sequence shown here is derived from an EMBL/GenBank/DDBJ whole genome shotgun (WGS) entry which is preliminary data.</text>
</comment>
<evidence type="ECO:0008006" key="3">
    <source>
        <dbReference type="Google" id="ProtNLM"/>
    </source>
</evidence>
<accession>A0A2M8EZ97</accession>
<sequence>MRKSWRFIIGALFKFSNRLSEVRAKKDASNREKIIDKLKKKLETGKPVIHKNKFLLIENKNKITKLDDEKIEVDKQFDGLKGYITNSGNQSSFKEIIDQYHNLWKVEKAFRMSKSDLRARPIFHQDTKRIKSHMVLCFVSLLVMKESEKILNRKKYTIEKTIEIMGKVGEGEIRIGNTKMPLESELDQEAKDILKLFLGH</sequence>
<evidence type="ECO:0000313" key="1">
    <source>
        <dbReference type="EMBL" id="PJC32304.1"/>
    </source>
</evidence>
<gene>
    <name evidence="1" type="ORF">CO051_03375</name>
</gene>
<protein>
    <recommendedName>
        <fullName evidence="3">Transposase IS4-like domain-containing protein</fullName>
    </recommendedName>
</protein>
<organism evidence="1 2">
    <name type="scientific">Candidatus Roizmanbacteria bacterium CG_4_9_14_0_2_um_filter_39_13</name>
    <dbReference type="NCBI Taxonomy" id="1974839"/>
    <lineage>
        <taxon>Bacteria</taxon>
        <taxon>Candidatus Roizmaniibacteriota</taxon>
    </lineage>
</organism>
<dbReference type="AlphaFoldDB" id="A0A2M8EZ97"/>
<dbReference type="EMBL" id="PFSC01000094">
    <property type="protein sequence ID" value="PJC32304.1"/>
    <property type="molecule type" value="Genomic_DNA"/>
</dbReference>
<name>A0A2M8EZ97_9BACT</name>
<proteinExistence type="predicted"/>